<name>A0A914VVW5_9BILA</name>
<organism evidence="2 3">
    <name type="scientific">Plectus sambesii</name>
    <dbReference type="NCBI Taxonomy" id="2011161"/>
    <lineage>
        <taxon>Eukaryota</taxon>
        <taxon>Metazoa</taxon>
        <taxon>Ecdysozoa</taxon>
        <taxon>Nematoda</taxon>
        <taxon>Chromadorea</taxon>
        <taxon>Plectida</taxon>
        <taxon>Plectina</taxon>
        <taxon>Plectoidea</taxon>
        <taxon>Plectidae</taxon>
        <taxon>Plectus</taxon>
    </lineage>
</organism>
<accession>A0A914VVW5</accession>
<evidence type="ECO:0000313" key="3">
    <source>
        <dbReference type="WBParaSite" id="PSAMB.scaffold24size114047.g560.t1"/>
    </source>
</evidence>
<feature type="signal peptide" evidence="1">
    <location>
        <begin position="1"/>
        <end position="19"/>
    </location>
</feature>
<reference evidence="3" key="1">
    <citation type="submission" date="2022-11" db="UniProtKB">
        <authorList>
            <consortium name="WormBaseParasite"/>
        </authorList>
    </citation>
    <scope>IDENTIFICATION</scope>
</reference>
<keyword evidence="1" id="KW-0732">Signal</keyword>
<feature type="chain" id="PRO_5037103012" evidence="1">
    <location>
        <begin position="20"/>
        <end position="89"/>
    </location>
</feature>
<evidence type="ECO:0000313" key="2">
    <source>
        <dbReference type="Proteomes" id="UP000887566"/>
    </source>
</evidence>
<dbReference type="WBParaSite" id="PSAMB.scaffold24size114047.g560.t1">
    <property type="protein sequence ID" value="PSAMB.scaffold24size114047.g560.t1"/>
    <property type="gene ID" value="PSAMB.scaffold24size114047.g560"/>
</dbReference>
<dbReference type="Proteomes" id="UP000887566">
    <property type="component" value="Unplaced"/>
</dbReference>
<evidence type="ECO:0000256" key="1">
    <source>
        <dbReference type="SAM" id="SignalP"/>
    </source>
</evidence>
<protein>
    <submittedName>
        <fullName evidence="3">Uncharacterized protein</fullName>
    </submittedName>
</protein>
<sequence>MSMWTTVTILSVIYTLASSQGVCEKACLPSLMCCYGNCIPKNFNCCTDTQGLYCGPDDRCCNGNCIPADFSCDGNSQVKTSLLRKLFLK</sequence>
<dbReference type="AlphaFoldDB" id="A0A914VVW5"/>
<keyword evidence="2" id="KW-1185">Reference proteome</keyword>
<proteinExistence type="predicted"/>